<dbReference type="EMBL" id="BHYK01000045">
    <property type="protein sequence ID" value="GCD12879.1"/>
    <property type="molecule type" value="Genomic_DNA"/>
</dbReference>
<comment type="caution">
    <text evidence="1">The sequence shown here is derived from an EMBL/GenBank/DDBJ whole genome shotgun (WGS) entry which is preliminary data.</text>
</comment>
<proteinExistence type="predicted"/>
<gene>
    <name evidence="1" type="ORF">Ctaglu_45020</name>
</gene>
<keyword evidence="2" id="KW-1185">Reference proteome</keyword>
<dbReference type="AlphaFoldDB" id="A0A401UTJ2"/>
<name>A0A401UTJ2_9CLOT</name>
<dbReference type="Proteomes" id="UP000287872">
    <property type="component" value="Unassembled WGS sequence"/>
</dbReference>
<accession>A0A401UTJ2</accession>
<dbReference type="RefSeq" id="WP_125005926.1">
    <property type="nucleotide sequence ID" value="NZ_BHYK01000045.1"/>
</dbReference>
<protein>
    <submittedName>
        <fullName evidence="1">Uncharacterized protein</fullName>
    </submittedName>
</protein>
<sequence length="89" mass="10333">MKNSLNEVIIEIFVGLCQNGVVIYNGDNEPMIFENFNFNSENNKIKIKNIDNDEELIIENIDSCKVEDHDDYIYIVFADTKIMIEELAI</sequence>
<evidence type="ECO:0000313" key="1">
    <source>
        <dbReference type="EMBL" id="GCD12879.1"/>
    </source>
</evidence>
<reference evidence="1 2" key="1">
    <citation type="submission" date="2018-11" db="EMBL/GenBank/DDBJ databases">
        <title>Genome sequencing and assembly of Clostridium tagluense strain A121.</title>
        <authorList>
            <person name="Murakami T."/>
            <person name="Segawa T."/>
            <person name="Shcherbakova V.A."/>
            <person name="Mori H."/>
            <person name="Yoshimura Y."/>
        </authorList>
    </citation>
    <scope>NUCLEOTIDE SEQUENCE [LARGE SCALE GENOMIC DNA]</scope>
    <source>
        <strain evidence="1 2">A121</strain>
    </source>
</reference>
<organism evidence="1 2">
    <name type="scientific">Clostridium tagluense</name>
    <dbReference type="NCBI Taxonomy" id="360422"/>
    <lineage>
        <taxon>Bacteria</taxon>
        <taxon>Bacillati</taxon>
        <taxon>Bacillota</taxon>
        <taxon>Clostridia</taxon>
        <taxon>Eubacteriales</taxon>
        <taxon>Clostridiaceae</taxon>
        <taxon>Clostridium</taxon>
    </lineage>
</organism>
<evidence type="ECO:0000313" key="2">
    <source>
        <dbReference type="Proteomes" id="UP000287872"/>
    </source>
</evidence>